<dbReference type="Pfam" id="PF03255">
    <property type="entry name" value="ACCA"/>
    <property type="match status" value="1"/>
</dbReference>
<keyword evidence="3 10" id="KW-0808">Transferase</keyword>
<keyword evidence="4 10" id="KW-0547">Nucleotide-binding</keyword>
<dbReference type="EMBL" id="CP141615">
    <property type="protein sequence ID" value="WRP16305.1"/>
    <property type="molecule type" value="Genomic_DNA"/>
</dbReference>
<evidence type="ECO:0000313" key="14">
    <source>
        <dbReference type="Proteomes" id="UP001332192"/>
    </source>
</evidence>
<evidence type="ECO:0000256" key="2">
    <source>
        <dbReference type="ARBA" id="ARBA00022516"/>
    </source>
</evidence>
<dbReference type="Proteomes" id="UP001332192">
    <property type="component" value="Chromosome"/>
</dbReference>
<gene>
    <name evidence="10" type="primary">accA</name>
    <name evidence="13" type="ORF">U7230_09345</name>
</gene>
<keyword evidence="2 10" id="KW-0444">Lipid biosynthesis</keyword>
<dbReference type="InterPro" id="IPR011763">
    <property type="entry name" value="COA_CT_C"/>
</dbReference>
<comment type="similarity">
    <text evidence="10">Belongs to the AccA family.</text>
</comment>
<evidence type="ECO:0000256" key="1">
    <source>
        <dbReference type="ARBA" id="ARBA00004956"/>
    </source>
</evidence>
<comment type="pathway">
    <text evidence="1 10">Lipid metabolism; malonyl-CoA biosynthesis; malonyl-CoA from acetyl-CoA: step 1/1.</text>
</comment>
<evidence type="ECO:0000256" key="3">
    <source>
        <dbReference type="ARBA" id="ARBA00022679"/>
    </source>
</evidence>
<evidence type="ECO:0000256" key="6">
    <source>
        <dbReference type="ARBA" id="ARBA00022840"/>
    </source>
</evidence>
<organism evidence="13 14">
    <name type="scientific">Carboxydichorda subterranea</name>
    <dbReference type="NCBI Taxonomy" id="3109565"/>
    <lineage>
        <taxon>Bacteria</taxon>
        <taxon>Bacillati</taxon>
        <taxon>Bacillota</taxon>
        <taxon>Limnochordia</taxon>
        <taxon>Limnochordales</taxon>
        <taxon>Geochordaceae</taxon>
        <taxon>Carboxydichorda</taxon>
    </lineage>
</organism>
<feature type="domain" description="CoA carboxyltransferase C-terminal" evidence="12">
    <location>
        <begin position="40"/>
        <end position="294"/>
    </location>
</feature>
<dbReference type="NCBIfam" id="NF041504">
    <property type="entry name" value="AccA_sub"/>
    <property type="match status" value="1"/>
</dbReference>
<reference evidence="13 14" key="1">
    <citation type="journal article" date="2024" name="Front. Microbiol.">
        <title>Novel thermophilic genera Geochorda gen. nov. and Carboxydochorda gen. nov. from the deep terrestrial subsurface reveal the ecophysiological diversity in the class Limnochordia.</title>
        <authorList>
            <person name="Karnachuk O.V."/>
            <person name="Lukina A.P."/>
            <person name="Avakyan M.R."/>
            <person name="Kadnikov V.V."/>
            <person name="Begmatov S."/>
            <person name="Beletsky A.V."/>
            <person name="Vlasova K.G."/>
            <person name="Novikov A.A."/>
            <person name="Shcherbakova V.A."/>
            <person name="Mardanov A.V."/>
            <person name="Ravin N.V."/>
        </authorList>
    </citation>
    <scope>NUCLEOTIDE SEQUENCE [LARGE SCALE GENOMIC DNA]</scope>
    <source>
        <strain evidence="13 14">L945</strain>
    </source>
</reference>
<dbReference type="PRINTS" id="PR01069">
    <property type="entry name" value="ACCCTRFRASEA"/>
</dbReference>
<evidence type="ECO:0000256" key="5">
    <source>
        <dbReference type="ARBA" id="ARBA00022832"/>
    </source>
</evidence>
<feature type="compositionally biased region" description="Gly residues" evidence="11">
    <location>
        <begin position="367"/>
        <end position="376"/>
    </location>
</feature>
<dbReference type="Gene3D" id="3.90.226.10">
    <property type="entry name" value="2-enoyl-CoA Hydratase, Chain A, domain 1"/>
    <property type="match status" value="1"/>
</dbReference>
<dbReference type="PANTHER" id="PTHR42853:SF3">
    <property type="entry name" value="ACETYL-COENZYME A CARBOXYLASE CARBOXYL TRANSFERASE SUBUNIT ALPHA, CHLOROPLASTIC"/>
    <property type="match status" value="1"/>
</dbReference>
<comment type="catalytic activity">
    <reaction evidence="9 10">
        <text>N(6)-carboxybiotinyl-L-lysyl-[protein] + acetyl-CoA = N(6)-biotinyl-L-lysyl-[protein] + malonyl-CoA</text>
        <dbReference type="Rhea" id="RHEA:54728"/>
        <dbReference type="Rhea" id="RHEA-COMP:10505"/>
        <dbReference type="Rhea" id="RHEA-COMP:10506"/>
        <dbReference type="ChEBI" id="CHEBI:57288"/>
        <dbReference type="ChEBI" id="CHEBI:57384"/>
        <dbReference type="ChEBI" id="CHEBI:83144"/>
        <dbReference type="ChEBI" id="CHEBI:83145"/>
        <dbReference type="EC" id="2.1.3.15"/>
    </reaction>
</comment>
<keyword evidence="14" id="KW-1185">Reference proteome</keyword>
<comment type="function">
    <text evidence="10">Component of the acetyl coenzyme A carboxylase (ACC) complex. First, biotin carboxylase catalyzes the carboxylation of biotin on its carrier protein (BCCP) and then the CO(2) group is transferred by the carboxyltransferase to acetyl-CoA to form malonyl-CoA.</text>
</comment>
<evidence type="ECO:0000256" key="8">
    <source>
        <dbReference type="ARBA" id="ARBA00023160"/>
    </source>
</evidence>
<feature type="region of interest" description="Disordered" evidence="11">
    <location>
        <begin position="319"/>
        <end position="408"/>
    </location>
</feature>
<keyword evidence="10" id="KW-0963">Cytoplasm</keyword>
<dbReference type="NCBIfam" id="NF004344">
    <property type="entry name" value="PRK05724.1"/>
    <property type="match status" value="1"/>
</dbReference>
<evidence type="ECO:0000256" key="10">
    <source>
        <dbReference type="HAMAP-Rule" id="MF_00823"/>
    </source>
</evidence>
<dbReference type="NCBIfam" id="TIGR00513">
    <property type="entry name" value="accA"/>
    <property type="match status" value="1"/>
</dbReference>
<evidence type="ECO:0000256" key="11">
    <source>
        <dbReference type="SAM" id="MobiDB-lite"/>
    </source>
</evidence>
<comment type="subunit">
    <text evidence="10">Acetyl-CoA carboxylase is a heterohexamer composed of biotin carboxyl carrier protein (AccB), biotin carboxylase (AccC) and two subunits each of ACCase subunit alpha (AccA) and ACCase subunit beta (AccD).</text>
</comment>
<accession>A0ABZ1BUK6</accession>
<dbReference type="EC" id="2.1.3.15" evidence="10"/>
<sequence>MPSNGVFEWERPLVELERRLAELKAFSSERGMELHQEIAFLERRAQRLREEIYRNLTPWQRVMMARHSGRPTFLDYVALLFEDFVELHGDRKAGDDGALVGGVARFDGRPVTLIGTQKGRDTKENLQRNFGLPHPEGYRKALRLMKQAEKFGRPIISFVDVVGAFPGIEAEQRGQGVAIAENIMAMAALRTPIVVIVTGEGGSGGALAIGVGDRVYMLEHAWYSVISPEMCATILWRDSSRAAEAAAILKLTAQDLLRFGVIDGVIPEPPGGAHRDRARTAEAIRSVLREALEELGRLSVDALVEQRFRRYRNMGVWGATEQPEPASAPAEARQQEPRREPVAVTSSGEAGGAPGFASPERGSAGPAEGGAAGGGDPQEERSGQRGRRGGRRGAAPAQDAGESSEQAR</sequence>
<proteinExistence type="inferred from homology"/>
<evidence type="ECO:0000256" key="4">
    <source>
        <dbReference type="ARBA" id="ARBA00022741"/>
    </source>
</evidence>
<dbReference type="GO" id="GO:0003989">
    <property type="term" value="F:acetyl-CoA carboxylase activity"/>
    <property type="evidence" value="ECO:0007669"/>
    <property type="project" value="UniProtKB-EC"/>
</dbReference>
<evidence type="ECO:0000313" key="13">
    <source>
        <dbReference type="EMBL" id="WRP16305.1"/>
    </source>
</evidence>
<dbReference type="SUPFAM" id="SSF52096">
    <property type="entry name" value="ClpP/crotonase"/>
    <property type="match status" value="1"/>
</dbReference>
<dbReference type="InterPro" id="IPR029045">
    <property type="entry name" value="ClpP/crotonase-like_dom_sf"/>
</dbReference>
<keyword evidence="6 10" id="KW-0067">ATP-binding</keyword>
<dbReference type="PROSITE" id="PS50989">
    <property type="entry name" value="COA_CT_CTER"/>
    <property type="match status" value="1"/>
</dbReference>
<dbReference type="HAMAP" id="MF_00823">
    <property type="entry name" value="AcetylCoA_CT_alpha"/>
    <property type="match status" value="1"/>
</dbReference>
<dbReference type="PANTHER" id="PTHR42853">
    <property type="entry name" value="ACETYL-COENZYME A CARBOXYLASE CARBOXYL TRANSFERASE SUBUNIT ALPHA"/>
    <property type="match status" value="1"/>
</dbReference>
<keyword evidence="7 10" id="KW-0443">Lipid metabolism</keyword>
<dbReference type="InterPro" id="IPR001095">
    <property type="entry name" value="Acetyl_CoA_COase_a_su"/>
</dbReference>
<comment type="subcellular location">
    <subcellularLocation>
        <location evidence="10">Cytoplasm</location>
    </subcellularLocation>
</comment>
<evidence type="ECO:0000256" key="7">
    <source>
        <dbReference type="ARBA" id="ARBA00023098"/>
    </source>
</evidence>
<feature type="compositionally biased region" description="Low complexity" evidence="11">
    <location>
        <begin position="321"/>
        <end position="332"/>
    </location>
</feature>
<evidence type="ECO:0000256" key="9">
    <source>
        <dbReference type="ARBA" id="ARBA00049152"/>
    </source>
</evidence>
<protein>
    <recommendedName>
        <fullName evidence="10">Acetyl-coenzyme A carboxylase carboxyl transferase subunit alpha</fullName>
        <shortName evidence="10">ACCase subunit alpha</shortName>
        <shortName evidence="10">Acetyl-CoA carboxylase carboxyltransferase subunit alpha</shortName>
        <ecNumber evidence="10">2.1.3.15</ecNumber>
    </recommendedName>
</protein>
<name>A0ABZ1BUK6_9FIRM</name>
<evidence type="ECO:0000259" key="12">
    <source>
        <dbReference type="PROSITE" id="PS50989"/>
    </source>
</evidence>
<keyword evidence="13" id="KW-0436">Ligase</keyword>
<keyword evidence="8 10" id="KW-0275">Fatty acid biosynthesis</keyword>
<keyword evidence="5 10" id="KW-0276">Fatty acid metabolism</keyword>